<sequence>MSPRQNSDNTNPLVFNIAKLAQASATSDVRHVHGPAAQRIGLPMIAIEQGSELDIDATLTPLGGGILVDASVESDVHGQCSRCLAPIDARELFRIEEVFALSNDFIEDNTGDDDEDADVVTVIEGDEIDLTQALIDVAGLTLPFNPVCEDFDAECSDEEVPAPDGVSGETVGLDPRWAALEKFKGES</sequence>
<dbReference type="KEGG" id="caz:CARG_06155"/>
<accession>U3GV09</accession>
<reference evidence="1 2" key="1">
    <citation type="journal article" date="2013" name="Genome Announc.">
        <title>Whole-Genome Sequence of the Clinical Strain Corynebacterium argentoratense DSM 44202, Isolated from a Human Throat Specimen.</title>
        <authorList>
            <person name="Bomholt C."/>
            <person name="Glaub A."/>
            <person name="Gravermann K."/>
            <person name="Albersmeier A."/>
            <person name="Brinkrolf K."/>
            <person name="Ruckert C."/>
            <person name="Tauch A."/>
        </authorList>
    </citation>
    <scope>NUCLEOTIDE SEQUENCE [LARGE SCALE GENOMIC DNA]</scope>
    <source>
        <strain evidence="1">DSM 44202</strain>
    </source>
</reference>
<dbReference type="RefSeq" id="WP_020976513.1">
    <property type="nucleotide sequence ID" value="NC_022198.1"/>
</dbReference>
<gene>
    <name evidence="1" type="ORF">CARG_06155</name>
</gene>
<dbReference type="GeneID" id="78250006"/>
<dbReference type="PATRIC" id="fig|1348662.3.peg.1206"/>
<keyword evidence="2" id="KW-1185">Reference proteome</keyword>
<organism evidence="1 2">
    <name type="scientific">Corynebacterium argentoratense DSM 44202</name>
    <dbReference type="NCBI Taxonomy" id="1348662"/>
    <lineage>
        <taxon>Bacteria</taxon>
        <taxon>Bacillati</taxon>
        <taxon>Actinomycetota</taxon>
        <taxon>Actinomycetes</taxon>
        <taxon>Mycobacteriales</taxon>
        <taxon>Corynebacteriaceae</taxon>
        <taxon>Corynebacterium</taxon>
    </lineage>
</organism>
<dbReference type="HOGENOM" id="CLU_100236_0_0_11"/>
<dbReference type="eggNOG" id="COG1399">
    <property type="taxonomic scope" value="Bacteria"/>
</dbReference>
<dbReference type="OrthoDB" id="9790372at2"/>
<name>U3GV09_9CORY</name>
<dbReference type="STRING" id="1348662.CARG_06155"/>
<evidence type="ECO:0000313" key="2">
    <source>
        <dbReference type="Proteomes" id="UP000016943"/>
    </source>
</evidence>
<dbReference type="InterPro" id="IPR003772">
    <property type="entry name" value="YceD"/>
</dbReference>
<dbReference type="Pfam" id="PF02620">
    <property type="entry name" value="YceD"/>
    <property type="match status" value="1"/>
</dbReference>
<dbReference type="AlphaFoldDB" id="U3GV09"/>
<evidence type="ECO:0000313" key="1">
    <source>
        <dbReference type="EMBL" id="AGU15355.1"/>
    </source>
</evidence>
<dbReference type="Proteomes" id="UP000016943">
    <property type="component" value="Chromosome"/>
</dbReference>
<protein>
    <recommendedName>
        <fullName evidence="3">DNA-binding protein</fullName>
    </recommendedName>
</protein>
<proteinExistence type="predicted"/>
<evidence type="ECO:0008006" key="3">
    <source>
        <dbReference type="Google" id="ProtNLM"/>
    </source>
</evidence>
<dbReference type="EMBL" id="CP006365">
    <property type="protein sequence ID" value="AGU15355.1"/>
    <property type="molecule type" value="Genomic_DNA"/>
</dbReference>